<dbReference type="Pfam" id="PF02229">
    <property type="entry name" value="PC4"/>
    <property type="match status" value="3"/>
</dbReference>
<organism evidence="9 10">
    <name type="scientific">Raphidocelis subcapitata</name>
    <dbReference type="NCBI Taxonomy" id="307507"/>
    <lineage>
        <taxon>Eukaryota</taxon>
        <taxon>Viridiplantae</taxon>
        <taxon>Chlorophyta</taxon>
        <taxon>core chlorophytes</taxon>
        <taxon>Chlorophyceae</taxon>
        <taxon>CS clade</taxon>
        <taxon>Sphaeropleales</taxon>
        <taxon>Selenastraceae</taxon>
        <taxon>Raphidocelis</taxon>
    </lineage>
</organism>
<dbReference type="Proteomes" id="UP000247498">
    <property type="component" value="Unassembled WGS sequence"/>
</dbReference>
<dbReference type="InParanoid" id="A0A2V0P3N2"/>
<keyword evidence="10" id="KW-1185">Reference proteome</keyword>
<feature type="compositionally biased region" description="Low complexity" evidence="7">
    <location>
        <begin position="330"/>
        <end position="354"/>
    </location>
</feature>
<evidence type="ECO:0000259" key="8">
    <source>
        <dbReference type="PROSITE" id="PS51998"/>
    </source>
</evidence>
<dbReference type="EMBL" id="BDRX01000052">
    <property type="protein sequence ID" value="GBF94481.1"/>
    <property type="molecule type" value="Genomic_DNA"/>
</dbReference>
<comment type="subcellular location">
    <subcellularLocation>
        <location evidence="1">Nucleus</location>
    </subcellularLocation>
</comment>
<comment type="similarity">
    <text evidence="2">Belongs to the transcriptional coactivator PC4 family.</text>
</comment>
<dbReference type="GO" id="GO:0003713">
    <property type="term" value="F:transcription coactivator activity"/>
    <property type="evidence" value="ECO:0007669"/>
    <property type="project" value="InterPro"/>
</dbReference>
<dbReference type="GO" id="GO:0003677">
    <property type="term" value="F:DNA binding"/>
    <property type="evidence" value="ECO:0007669"/>
    <property type="project" value="UniProtKB-KW"/>
</dbReference>
<feature type="compositionally biased region" description="Basic residues" evidence="7">
    <location>
        <begin position="126"/>
        <end position="138"/>
    </location>
</feature>
<dbReference type="InterPro" id="IPR045125">
    <property type="entry name" value="Sub1/Tcp4-like"/>
</dbReference>
<dbReference type="Gene3D" id="2.30.31.10">
    <property type="entry name" value="Transcriptional Coactivator Pc4, Chain A"/>
    <property type="match status" value="4"/>
</dbReference>
<evidence type="ECO:0000313" key="9">
    <source>
        <dbReference type="EMBL" id="GBF94481.1"/>
    </source>
</evidence>
<evidence type="ECO:0000256" key="3">
    <source>
        <dbReference type="ARBA" id="ARBA00023015"/>
    </source>
</evidence>
<dbReference type="SUPFAM" id="SSF54447">
    <property type="entry name" value="ssDNA-binding transcriptional regulator domain"/>
    <property type="match status" value="4"/>
</dbReference>
<dbReference type="InterPro" id="IPR014876">
    <property type="entry name" value="DEK_C"/>
</dbReference>
<keyword evidence="4" id="KW-0238">DNA-binding</keyword>
<evidence type="ECO:0000256" key="1">
    <source>
        <dbReference type="ARBA" id="ARBA00004123"/>
    </source>
</evidence>
<reference evidence="9 10" key="1">
    <citation type="journal article" date="2018" name="Sci. Rep.">
        <title>Raphidocelis subcapitata (=Pseudokirchneriella subcapitata) provides an insight into genome evolution and environmental adaptations in the Sphaeropleales.</title>
        <authorList>
            <person name="Suzuki S."/>
            <person name="Yamaguchi H."/>
            <person name="Nakajima N."/>
            <person name="Kawachi M."/>
        </authorList>
    </citation>
    <scope>NUCLEOTIDE SEQUENCE [LARGE SCALE GENOMIC DNA]</scope>
    <source>
        <strain evidence="9 10">NIES-35</strain>
    </source>
</reference>
<dbReference type="PROSITE" id="PS51998">
    <property type="entry name" value="DEK_C"/>
    <property type="match status" value="1"/>
</dbReference>
<evidence type="ECO:0000256" key="5">
    <source>
        <dbReference type="ARBA" id="ARBA00023163"/>
    </source>
</evidence>
<dbReference type="OrthoDB" id="2505440at2759"/>
<dbReference type="PANTHER" id="PTHR13215">
    <property type="entry name" value="RNA POLYMERASE II TRANSCRIPTIONAL COACTIVATOR"/>
    <property type="match status" value="1"/>
</dbReference>
<evidence type="ECO:0000256" key="4">
    <source>
        <dbReference type="ARBA" id="ARBA00023125"/>
    </source>
</evidence>
<evidence type="ECO:0000313" key="10">
    <source>
        <dbReference type="Proteomes" id="UP000247498"/>
    </source>
</evidence>
<keyword evidence="5" id="KW-0804">Transcription</keyword>
<dbReference type="InterPro" id="IPR009044">
    <property type="entry name" value="ssDNA-bd_transcriptional_reg"/>
</dbReference>
<protein>
    <recommendedName>
        <fullName evidence="8">DEK-C domain-containing protein</fullName>
    </recommendedName>
</protein>
<gene>
    <name evidence="9" type="ORF">Rsub_07015</name>
</gene>
<proteinExistence type="inferred from homology"/>
<feature type="compositionally biased region" description="Acidic residues" evidence="7">
    <location>
        <begin position="98"/>
        <end position="121"/>
    </location>
</feature>
<accession>A0A2V0P3N2</accession>
<evidence type="ECO:0000256" key="6">
    <source>
        <dbReference type="ARBA" id="ARBA00023242"/>
    </source>
</evidence>
<feature type="domain" description="DEK-C" evidence="8">
    <location>
        <begin position="1"/>
        <end position="57"/>
    </location>
</feature>
<name>A0A2V0P3N2_9CHLO</name>
<keyword evidence="3" id="KW-0805">Transcription regulation</keyword>
<dbReference type="Pfam" id="PF08766">
    <property type="entry name" value="DEK_C"/>
    <property type="match status" value="1"/>
</dbReference>
<feature type="region of interest" description="Disordered" evidence="7">
    <location>
        <begin position="330"/>
        <end position="360"/>
    </location>
</feature>
<comment type="caution">
    <text evidence="9">The sequence shown here is derived from an EMBL/GenBank/DDBJ whole genome shotgun (WGS) entry which is preliminary data.</text>
</comment>
<dbReference type="STRING" id="307507.A0A2V0P3N2"/>
<dbReference type="GO" id="GO:0005634">
    <property type="term" value="C:nucleus"/>
    <property type="evidence" value="ECO:0007669"/>
    <property type="project" value="UniProtKB-SubCell"/>
</dbReference>
<keyword evidence="6" id="KW-0539">Nucleus</keyword>
<evidence type="ECO:0000256" key="2">
    <source>
        <dbReference type="ARBA" id="ARBA00009001"/>
    </source>
</evidence>
<evidence type="ECO:0000256" key="7">
    <source>
        <dbReference type="SAM" id="MobiDB-lite"/>
    </source>
</evidence>
<dbReference type="InterPro" id="IPR003173">
    <property type="entry name" value="PC4_C"/>
</dbReference>
<sequence>MATAAQVRAALRRLLPKVNLESTTERMIRDLAAKELGGANLDAHKALIRDEINAYLTATAAAELEASATAATTAAATTSGRGDSEYVPTATERAAAEASDEDDDDDDDDSDFESDEEDDLTDGGRGRGRGGGAKRKRAPAGAAAKRARGGGGGGAAAAAAGPPGGASWRLGAGRKFARVENWKGSWRVDLREFYEARLGGVWGGERHKDGALLPGSKGIALSPHEWGLLAAALPAVGAALEGRDEGYSLQLSDTRRVTVGGFRGTMLAQVREYYQAQAGDWLPGKKGVALAPDALKDLARASDDITAALPAGAAAAPAAAAAAAPAAAPAGASGQGQQRGPAPAQGQAGPAAAAAGGGGGGAAASDGGEDFVDLGRGKRARINVYKNTKYVDLREFYQKDSAWLPGKKGISLVEADWQAVKGAMAAAAAAAEAKDLAFSVQLSGKRKLAVSEFKGTVYIGVREFYEKDGKELPGSKGLSMTTEQWGRLVAGAPALDALLAKA</sequence>
<dbReference type="AlphaFoldDB" id="A0A2V0P3N2"/>
<dbReference type="GO" id="GO:0060261">
    <property type="term" value="P:positive regulation of transcription initiation by RNA polymerase II"/>
    <property type="evidence" value="ECO:0007669"/>
    <property type="project" value="InterPro"/>
</dbReference>
<feature type="region of interest" description="Disordered" evidence="7">
    <location>
        <begin position="73"/>
        <end position="166"/>
    </location>
</feature>